<comment type="function">
    <text evidence="9">Core subunit of the mitochondrial membrane respiratory chain NADH dehydrogenase (Complex I) which catalyzes electron transfer from NADH through the respiratory chain, using ubiquinone as an electron acceptor. Essential for the catalytic activity of complex I.</text>
</comment>
<dbReference type="CTD" id="4537"/>
<sequence>MKMIIIQMVTIMMLLMLMTLIMMIVSKKPMVDKQKMSPFECGFNPMSNKRMPFSIHFFMIAIIFLIFDIEIIIILPSILTMKYTMIKYWSFTSFTFTIVLILGLYYEWYNGLLNWTK</sequence>
<feature type="transmembrane region" description="Helical" evidence="9">
    <location>
        <begin position="6"/>
        <end position="26"/>
    </location>
</feature>
<dbReference type="InterPro" id="IPR038430">
    <property type="entry name" value="NDAH_ubi_oxred_su3_sf"/>
</dbReference>
<comment type="catalytic activity">
    <reaction evidence="8 9">
        <text>a ubiquinone + NADH + 5 H(+)(in) = a ubiquinol + NAD(+) + 4 H(+)(out)</text>
        <dbReference type="Rhea" id="RHEA:29091"/>
        <dbReference type="Rhea" id="RHEA-COMP:9565"/>
        <dbReference type="Rhea" id="RHEA-COMP:9566"/>
        <dbReference type="ChEBI" id="CHEBI:15378"/>
        <dbReference type="ChEBI" id="CHEBI:16389"/>
        <dbReference type="ChEBI" id="CHEBI:17976"/>
        <dbReference type="ChEBI" id="CHEBI:57540"/>
        <dbReference type="ChEBI" id="CHEBI:57945"/>
        <dbReference type="EC" id="7.1.1.2"/>
    </reaction>
</comment>
<keyword evidence="6 9" id="KW-1133">Transmembrane helix</keyword>
<reference evidence="10" key="1">
    <citation type="journal article" date="2016" name="Mitochondrial DNA Part B Resour">
        <title>The complete mitochondrial genome of Entylia carinata (Hemiptera: Membracidae).</title>
        <authorList>
            <person name="Mao M."/>
            <person name="Yang X."/>
            <person name="Bennett G."/>
        </authorList>
    </citation>
    <scope>NUCLEOTIDE SEQUENCE</scope>
</reference>
<dbReference type="GeneID" id="30901717"/>
<name>A0A343AXP6_ENTCR</name>
<dbReference type="PANTHER" id="PTHR11058">
    <property type="entry name" value="NADH-UBIQUINONE OXIDOREDUCTASE CHAIN 3"/>
    <property type="match status" value="1"/>
</dbReference>
<keyword evidence="5 9" id="KW-0812">Transmembrane</keyword>
<dbReference type="Gene3D" id="1.20.58.1610">
    <property type="entry name" value="NADH:ubiquinone/plastoquinone oxidoreductase, chain 3"/>
    <property type="match status" value="1"/>
</dbReference>
<gene>
    <name evidence="10" type="primary">ND3</name>
</gene>
<keyword evidence="9" id="KW-1278">Translocase</keyword>
<evidence type="ECO:0000256" key="9">
    <source>
        <dbReference type="RuleBase" id="RU003640"/>
    </source>
</evidence>
<proteinExistence type="inferred from homology"/>
<feature type="transmembrane region" description="Helical" evidence="9">
    <location>
        <begin position="55"/>
        <end position="76"/>
    </location>
</feature>
<evidence type="ECO:0000256" key="7">
    <source>
        <dbReference type="ARBA" id="ARBA00023136"/>
    </source>
</evidence>
<evidence type="ECO:0000256" key="4">
    <source>
        <dbReference type="ARBA" id="ARBA00022448"/>
    </source>
</evidence>
<dbReference type="Pfam" id="PF00507">
    <property type="entry name" value="Oxidored_q4"/>
    <property type="match status" value="1"/>
</dbReference>
<evidence type="ECO:0000256" key="6">
    <source>
        <dbReference type="ARBA" id="ARBA00022989"/>
    </source>
</evidence>
<keyword evidence="9" id="KW-0249">Electron transport</keyword>
<comment type="subcellular location">
    <subcellularLocation>
        <location evidence="1">Membrane</location>
    </subcellularLocation>
    <subcellularLocation>
        <location evidence="9">Mitochondrion membrane</location>
        <topology evidence="9">Multi-pass membrane protein</topology>
    </subcellularLocation>
</comment>
<accession>A0A343AXP6</accession>
<evidence type="ECO:0000256" key="5">
    <source>
        <dbReference type="ARBA" id="ARBA00022692"/>
    </source>
</evidence>
<evidence type="ECO:0000313" key="10">
    <source>
        <dbReference type="EMBL" id="APU51894.1"/>
    </source>
</evidence>
<dbReference type="EMBL" id="KX495488">
    <property type="protein sequence ID" value="APU51894.1"/>
    <property type="molecule type" value="Genomic_DNA"/>
</dbReference>
<feature type="transmembrane region" description="Helical" evidence="9">
    <location>
        <begin position="88"/>
        <end position="108"/>
    </location>
</feature>
<dbReference type="RefSeq" id="YP_009344629.1">
    <property type="nucleotide sequence ID" value="NC_033539.1"/>
</dbReference>
<evidence type="ECO:0000256" key="1">
    <source>
        <dbReference type="ARBA" id="ARBA00004370"/>
    </source>
</evidence>
<dbReference type="GO" id="GO:0030964">
    <property type="term" value="C:NADH dehydrogenase complex"/>
    <property type="evidence" value="ECO:0007669"/>
    <property type="project" value="TreeGrafter"/>
</dbReference>
<keyword evidence="7 9" id="KW-0472">Membrane</keyword>
<keyword evidence="9" id="KW-0679">Respiratory chain</keyword>
<dbReference type="InterPro" id="IPR000440">
    <property type="entry name" value="NADH_UbQ/plastoQ_OxRdtase_su3"/>
</dbReference>
<comment type="similarity">
    <text evidence="2 9">Belongs to the complex I subunit 3 family.</text>
</comment>
<keyword evidence="4 9" id="KW-0813">Transport</keyword>
<keyword evidence="9 10" id="KW-0496">Mitochondrion</keyword>
<protein>
    <recommendedName>
        <fullName evidence="3 9">NADH-ubiquinone oxidoreductase chain 3</fullName>
        <ecNumber evidence="9">7.1.1.2</ecNumber>
    </recommendedName>
</protein>
<evidence type="ECO:0000256" key="3">
    <source>
        <dbReference type="ARBA" id="ARBA00021007"/>
    </source>
</evidence>
<organism evidence="10">
    <name type="scientific">Entylia carinata</name>
    <name type="common">Keeled treehopper</name>
    <dbReference type="NCBI Taxonomy" id="1464891"/>
    <lineage>
        <taxon>Eukaryota</taxon>
        <taxon>Metazoa</taxon>
        <taxon>Ecdysozoa</taxon>
        <taxon>Arthropoda</taxon>
        <taxon>Hexapoda</taxon>
        <taxon>Insecta</taxon>
        <taxon>Pterygota</taxon>
        <taxon>Neoptera</taxon>
        <taxon>Paraneoptera</taxon>
        <taxon>Hemiptera</taxon>
        <taxon>Auchenorrhyncha</taxon>
        <taxon>Membracoidea</taxon>
        <taxon>Membracidae</taxon>
        <taxon>Entylia</taxon>
    </lineage>
</organism>
<evidence type="ECO:0000256" key="2">
    <source>
        <dbReference type="ARBA" id="ARBA00008472"/>
    </source>
</evidence>
<dbReference type="AlphaFoldDB" id="A0A343AXP6"/>
<dbReference type="GO" id="GO:0008137">
    <property type="term" value="F:NADH dehydrogenase (ubiquinone) activity"/>
    <property type="evidence" value="ECO:0007669"/>
    <property type="project" value="UniProtKB-UniRule"/>
</dbReference>
<dbReference type="GO" id="GO:0031966">
    <property type="term" value="C:mitochondrial membrane"/>
    <property type="evidence" value="ECO:0007669"/>
    <property type="project" value="UniProtKB-SubCell"/>
</dbReference>
<dbReference type="PANTHER" id="PTHR11058:SF9">
    <property type="entry name" value="NADH-UBIQUINONE OXIDOREDUCTASE CHAIN 3"/>
    <property type="match status" value="1"/>
</dbReference>
<evidence type="ECO:0000256" key="8">
    <source>
        <dbReference type="ARBA" id="ARBA00049551"/>
    </source>
</evidence>
<geneLocation type="mitochondrion" evidence="10"/>
<dbReference type="EC" id="7.1.1.2" evidence="9"/>
<keyword evidence="9" id="KW-0830">Ubiquinone</keyword>
<keyword evidence="9" id="KW-0520">NAD</keyword>